<feature type="domain" description="Methyltransferase type 11" evidence="1">
    <location>
        <begin position="18"/>
        <end position="111"/>
    </location>
</feature>
<organism evidence="2 3">
    <name type="scientific">Parafrankia soli</name>
    <dbReference type="NCBI Taxonomy" id="2599596"/>
    <lineage>
        <taxon>Bacteria</taxon>
        <taxon>Bacillati</taxon>
        <taxon>Actinomycetota</taxon>
        <taxon>Actinomycetes</taxon>
        <taxon>Frankiales</taxon>
        <taxon>Frankiaceae</taxon>
        <taxon>Parafrankia</taxon>
    </lineage>
</organism>
<keyword evidence="3" id="KW-1185">Reference proteome</keyword>
<keyword evidence="2" id="KW-0808">Transferase</keyword>
<gene>
    <name evidence="2" type="ORF">BBK14_10900</name>
</gene>
<dbReference type="OrthoDB" id="3636702at2"/>
<dbReference type="InterPro" id="IPR013216">
    <property type="entry name" value="Methyltransf_11"/>
</dbReference>
<evidence type="ECO:0000313" key="2">
    <source>
        <dbReference type="EMBL" id="OHV42130.1"/>
    </source>
</evidence>
<proteinExistence type="predicted"/>
<keyword evidence="2" id="KW-0489">Methyltransferase</keyword>
<reference evidence="3" key="1">
    <citation type="submission" date="2016-07" db="EMBL/GenBank/DDBJ databases">
        <title>Frankia sp. NRRL B-16219 Genome sequencing.</title>
        <authorList>
            <person name="Ghodhbane-Gtari F."/>
            <person name="Swanson E."/>
            <person name="Gueddou A."/>
            <person name="Louati M."/>
            <person name="Nouioui I."/>
            <person name="Hezbri K."/>
            <person name="Abebe-Akele F."/>
            <person name="Simpson S."/>
            <person name="Morris K."/>
            <person name="Thomas K."/>
            <person name="Gtari M."/>
            <person name="Tisa L.S."/>
        </authorList>
    </citation>
    <scope>NUCLEOTIDE SEQUENCE [LARGE SCALE GENOMIC DNA]</scope>
    <source>
        <strain evidence="3">NRRL B-16219</strain>
    </source>
</reference>
<sequence>MHERIADLADPGPADTLVDLGAGHGDTLAAITRRSPSARLIGLDLNPEPLRRLTDALPGAGAVQHDLSGPLPFADGRVDVVISNNTFECLTDPAALLAEIARVLRPGGRAVLGHTDFETIAVAIADRDLARRVLLTYAELPVPYEYMAATDPQLGRRLAGLVRRSPLALESVEAHTTVSPTLAEAMPLRLGEIHDAVHRCADRGLGHVSLDELAEWSRQLQAAQDDGDFLFSETAYVVTARRAG</sequence>
<comment type="caution">
    <text evidence="2">The sequence shown here is derived from an EMBL/GenBank/DDBJ whole genome shotgun (WGS) entry which is preliminary data.</text>
</comment>
<dbReference type="RefSeq" id="WP_071060151.1">
    <property type="nucleotide sequence ID" value="NZ_MAXA01000047.1"/>
</dbReference>
<evidence type="ECO:0000313" key="3">
    <source>
        <dbReference type="Proteomes" id="UP000179769"/>
    </source>
</evidence>
<dbReference type="GO" id="GO:0032259">
    <property type="term" value="P:methylation"/>
    <property type="evidence" value="ECO:0007669"/>
    <property type="project" value="UniProtKB-KW"/>
</dbReference>
<protein>
    <submittedName>
        <fullName evidence="2">Methyltransferase type 11</fullName>
    </submittedName>
</protein>
<dbReference type="Gene3D" id="3.40.50.150">
    <property type="entry name" value="Vaccinia Virus protein VP39"/>
    <property type="match status" value="1"/>
</dbReference>
<dbReference type="PANTHER" id="PTHR43591">
    <property type="entry name" value="METHYLTRANSFERASE"/>
    <property type="match status" value="1"/>
</dbReference>
<evidence type="ECO:0000259" key="1">
    <source>
        <dbReference type="Pfam" id="PF08241"/>
    </source>
</evidence>
<dbReference type="AlphaFoldDB" id="A0A1S1R7I3"/>
<dbReference type="GO" id="GO:0008757">
    <property type="term" value="F:S-adenosylmethionine-dependent methyltransferase activity"/>
    <property type="evidence" value="ECO:0007669"/>
    <property type="project" value="InterPro"/>
</dbReference>
<dbReference type="Pfam" id="PF08241">
    <property type="entry name" value="Methyltransf_11"/>
    <property type="match status" value="1"/>
</dbReference>
<dbReference type="EMBL" id="MAXA01000047">
    <property type="protein sequence ID" value="OHV42130.1"/>
    <property type="molecule type" value="Genomic_DNA"/>
</dbReference>
<accession>A0A1S1R7I3</accession>
<dbReference type="PANTHER" id="PTHR43591:SF24">
    <property type="entry name" value="2-METHOXY-6-POLYPRENYL-1,4-BENZOQUINOL METHYLASE, MITOCHONDRIAL"/>
    <property type="match status" value="1"/>
</dbReference>
<dbReference type="SUPFAM" id="SSF53335">
    <property type="entry name" value="S-adenosyl-L-methionine-dependent methyltransferases"/>
    <property type="match status" value="1"/>
</dbReference>
<dbReference type="CDD" id="cd02440">
    <property type="entry name" value="AdoMet_MTases"/>
    <property type="match status" value="1"/>
</dbReference>
<dbReference type="Proteomes" id="UP000179769">
    <property type="component" value="Unassembled WGS sequence"/>
</dbReference>
<name>A0A1S1R7I3_9ACTN</name>
<dbReference type="InterPro" id="IPR029063">
    <property type="entry name" value="SAM-dependent_MTases_sf"/>
</dbReference>